<dbReference type="RefSeq" id="XP_009061982.1">
    <property type="nucleotide sequence ID" value="XM_009063734.1"/>
</dbReference>
<reference evidence="5 6" key="1">
    <citation type="journal article" date="2013" name="Nature">
        <title>Insights into bilaterian evolution from three spiralian genomes.</title>
        <authorList>
            <person name="Simakov O."/>
            <person name="Marletaz F."/>
            <person name="Cho S.J."/>
            <person name="Edsinger-Gonzales E."/>
            <person name="Havlak P."/>
            <person name="Hellsten U."/>
            <person name="Kuo D.H."/>
            <person name="Larsson T."/>
            <person name="Lv J."/>
            <person name="Arendt D."/>
            <person name="Savage R."/>
            <person name="Osoegawa K."/>
            <person name="de Jong P."/>
            <person name="Grimwood J."/>
            <person name="Chapman J.A."/>
            <person name="Shapiro H."/>
            <person name="Aerts A."/>
            <person name="Otillar R.P."/>
            <person name="Terry A.Y."/>
            <person name="Boore J.L."/>
            <person name="Grigoriev I.V."/>
            <person name="Lindberg D.R."/>
            <person name="Seaver E.C."/>
            <person name="Weisblat D.A."/>
            <person name="Putnam N.H."/>
            <person name="Rokhsar D.S."/>
        </authorList>
    </citation>
    <scope>NUCLEOTIDE SEQUENCE [LARGE SCALE GENOMIC DNA]</scope>
</reference>
<evidence type="ECO:0000259" key="3">
    <source>
        <dbReference type="PROSITE" id="PS50835"/>
    </source>
</evidence>
<gene>
    <name evidence="5" type="ORF">LOTGIDRAFT_183454</name>
</gene>
<evidence type="ECO:0000256" key="2">
    <source>
        <dbReference type="ARBA" id="ARBA00023319"/>
    </source>
</evidence>
<dbReference type="PROSITE" id="PS50835">
    <property type="entry name" value="IG_LIKE"/>
    <property type="match status" value="2"/>
</dbReference>
<dbReference type="InterPro" id="IPR003599">
    <property type="entry name" value="Ig_sub"/>
</dbReference>
<dbReference type="InterPro" id="IPR002350">
    <property type="entry name" value="Kazal_dom"/>
</dbReference>
<sequence>MCHDGVCVCLPDDACLKHSHPVCGTDGLWYPSHCELHRTACIHRIHIKPETKCDYKDYQQFKEKLLLHHYVLLISKLNHWNLISDREYLATLIFSYYDRDIDYYLEKKDLEIMQKKEQLVILDTVCTLLDILVYDDSEPKDAKLSVTEFLKAFGMYDHRKANTIVVIPTLATVGNGLELKCAIPGQGNGDDVIWKRFDTEIIHSTDGLTVFDDGSLFFNQVGVHHIGNYSCSHKNTNIKQVHVLKVQMSPLVRVSPVSQLRLSNTDITVKCHTEGIPTPSVSWEINEMSLPNDPRHFQESDNNETLTIHNADYHRDTGAYKCVAKNQAGTAEDVASIFIQDDHSSSCKFSQFYSSSQKSDGTFMVFHTHGYTAYRPESCLMRREVRGKFGNFKFIPDNLDEPMSLCHNNKCNWGTSVNVKDEFVYVSQPSQNRIVVIETTDKWNPVQVIDTDREPIGLYYIPHLDQVWVLCWNGKDDGSMKTVVVIRDASQDIQHHAVHTQPVGNRFDLVKDIFIPPQNNLKHHFNFGYIVHSEQRGLFKLDLIEMKYVNVIDFSQFDCIPKSLAFVPIGGHVVVECVIPSSEKTLQIVLDYITDAIISHISLPGRPFVSPDSRHLVTVDYFSGKVAVSTISQDGVMEMGFEVIVSTVISDVEFFPSASRKGYDFIMSSADTEDIIILSLNNGKVQKIKGTHKIGGDVSLTPSHSTRTVVSGGIFGDFFMMPFDSTISIIDGKHHHVKCEFKGVLQSKGIVFVEN</sequence>
<dbReference type="GO" id="GO:0007411">
    <property type="term" value="P:axon guidance"/>
    <property type="evidence" value="ECO:0007669"/>
    <property type="project" value="TreeGrafter"/>
</dbReference>
<dbReference type="CDD" id="cd00096">
    <property type="entry name" value="Ig"/>
    <property type="match status" value="1"/>
</dbReference>
<dbReference type="STRING" id="225164.V3ZRQ9"/>
<dbReference type="GO" id="GO:0007156">
    <property type="term" value="P:homophilic cell adhesion via plasma membrane adhesion molecules"/>
    <property type="evidence" value="ECO:0007669"/>
    <property type="project" value="TreeGrafter"/>
</dbReference>
<dbReference type="InterPro" id="IPR013098">
    <property type="entry name" value="Ig_I-set"/>
</dbReference>
<dbReference type="CTD" id="20244547"/>
<dbReference type="KEGG" id="lgi:LOTGIDRAFT_183454"/>
<protein>
    <recommendedName>
        <fullName evidence="7">Kazal-like domain-containing protein</fullName>
    </recommendedName>
</protein>
<dbReference type="HOGENOM" id="CLU_007849_0_0_1"/>
<dbReference type="Gene3D" id="2.130.10.10">
    <property type="entry name" value="YVTN repeat-like/Quinoprotein amine dehydrogenase"/>
    <property type="match status" value="1"/>
</dbReference>
<dbReference type="InterPro" id="IPR007110">
    <property type="entry name" value="Ig-like_dom"/>
</dbReference>
<dbReference type="CDD" id="cd00104">
    <property type="entry name" value="KAZAL_FS"/>
    <property type="match status" value="1"/>
</dbReference>
<dbReference type="SUPFAM" id="SSF48726">
    <property type="entry name" value="Immunoglobulin"/>
    <property type="match status" value="2"/>
</dbReference>
<feature type="domain" description="Ig-like" evidence="3">
    <location>
        <begin position="162"/>
        <end position="242"/>
    </location>
</feature>
<dbReference type="FunFam" id="2.60.40.10:FF:000032">
    <property type="entry name" value="palladin isoform X1"/>
    <property type="match status" value="1"/>
</dbReference>
<organism evidence="5 6">
    <name type="scientific">Lottia gigantea</name>
    <name type="common">Giant owl limpet</name>
    <dbReference type="NCBI Taxonomy" id="225164"/>
    <lineage>
        <taxon>Eukaryota</taxon>
        <taxon>Metazoa</taxon>
        <taxon>Spiralia</taxon>
        <taxon>Lophotrochozoa</taxon>
        <taxon>Mollusca</taxon>
        <taxon>Gastropoda</taxon>
        <taxon>Patellogastropoda</taxon>
        <taxon>Lottioidea</taxon>
        <taxon>Lottiidae</taxon>
        <taxon>Lottia</taxon>
    </lineage>
</organism>
<evidence type="ECO:0000259" key="4">
    <source>
        <dbReference type="PROSITE" id="PS51465"/>
    </source>
</evidence>
<dbReference type="SUPFAM" id="SSF100895">
    <property type="entry name" value="Kazal-type serine protease inhibitors"/>
    <property type="match status" value="1"/>
</dbReference>
<accession>V3ZRQ9</accession>
<dbReference type="InterPro" id="IPR013783">
    <property type="entry name" value="Ig-like_fold"/>
</dbReference>
<dbReference type="GO" id="GO:0098632">
    <property type="term" value="F:cell-cell adhesion mediator activity"/>
    <property type="evidence" value="ECO:0007669"/>
    <property type="project" value="TreeGrafter"/>
</dbReference>
<dbReference type="InterPro" id="IPR003598">
    <property type="entry name" value="Ig_sub2"/>
</dbReference>
<proteinExistence type="predicted"/>
<dbReference type="GO" id="GO:0005886">
    <property type="term" value="C:plasma membrane"/>
    <property type="evidence" value="ECO:0007669"/>
    <property type="project" value="TreeGrafter"/>
</dbReference>
<dbReference type="Proteomes" id="UP000030746">
    <property type="component" value="Unassembled WGS sequence"/>
</dbReference>
<dbReference type="Pfam" id="PF07679">
    <property type="entry name" value="I-set"/>
    <property type="match status" value="1"/>
</dbReference>
<evidence type="ECO:0008006" key="7">
    <source>
        <dbReference type="Google" id="ProtNLM"/>
    </source>
</evidence>
<dbReference type="InterPro" id="IPR036179">
    <property type="entry name" value="Ig-like_dom_sf"/>
</dbReference>
<dbReference type="Gene3D" id="3.30.60.30">
    <property type="match status" value="1"/>
</dbReference>
<dbReference type="GeneID" id="20244547"/>
<dbReference type="EMBL" id="KB202953">
    <property type="protein sequence ID" value="ESO87027.1"/>
    <property type="molecule type" value="Genomic_DNA"/>
</dbReference>
<evidence type="ECO:0000256" key="1">
    <source>
        <dbReference type="ARBA" id="ARBA00023157"/>
    </source>
</evidence>
<dbReference type="Gene3D" id="2.60.40.10">
    <property type="entry name" value="Immunoglobulins"/>
    <property type="match status" value="2"/>
</dbReference>
<dbReference type="GO" id="GO:0070593">
    <property type="term" value="P:dendrite self-avoidance"/>
    <property type="evidence" value="ECO:0007669"/>
    <property type="project" value="TreeGrafter"/>
</dbReference>
<keyword evidence="6" id="KW-1185">Reference proteome</keyword>
<dbReference type="SMART" id="SM00280">
    <property type="entry name" value="KAZAL"/>
    <property type="match status" value="1"/>
</dbReference>
<keyword evidence="1" id="KW-1015">Disulfide bond</keyword>
<feature type="domain" description="Kazal-like" evidence="4">
    <location>
        <begin position="1"/>
        <end position="55"/>
    </location>
</feature>
<dbReference type="AlphaFoldDB" id="V3ZRQ9"/>
<dbReference type="InterPro" id="IPR036058">
    <property type="entry name" value="Kazal_dom_sf"/>
</dbReference>
<dbReference type="PROSITE" id="PS51465">
    <property type="entry name" value="KAZAL_2"/>
    <property type="match status" value="1"/>
</dbReference>
<dbReference type="SMART" id="SM00409">
    <property type="entry name" value="IG"/>
    <property type="match status" value="2"/>
</dbReference>
<feature type="domain" description="Ig-like" evidence="3">
    <location>
        <begin position="250"/>
        <end position="338"/>
    </location>
</feature>
<dbReference type="SMART" id="SM00408">
    <property type="entry name" value="IGc2"/>
    <property type="match status" value="2"/>
</dbReference>
<dbReference type="PANTHER" id="PTHR10075">
    <property type="entry name" value="BASIGIN RELATED"/>
    <property type="match status" value="1"/>
</dbReference>
<evidence type="ECO:0000313" key="6">
    <source>
        <dbReference type="Proteomes" id="UP000030746"/>
    </source>
</evidence>
<dbReference type="PANTHER" id="PTHR10075:SF100">
    <property type="entry name" value="FASCICLIN-2"/>
    <property type="match status" value="1"/>
</dbReference>
<keyword evidence="2" id="KW-0393">Immunoglobulin domain</keyword>
<dbReference type="OrthoDB" id="6085115at2759"/>
<name>V3ZRQ9_LOTGI</name>
<dbReference type="SUPFAM" id="SSF75011">
    <property type="entry name" value="3-carboxy-cis,cis-mucoante lactonizing enzyme"/>
    <property type="match status" value="1"/>
</dbReference>
<dbReference type="OMA" id="IHAGNYT"/>
<dbReference type="InterPro" id="IPR015943">
    <property type="entry name" value="WD40/YVTN_repeat-like_dom_sf"/>
</dbReference>
<dbReference type="Pfam" id="PF07648">
    <property type="entry name" value="Kazal_2"/>
    <property type="match status" value="1"/>
</dbReference>
<dbReference type="GO" id="GO:0030424">
    <property type="term" value="C:axon"/>
    <property type="evidence" value="ECO:0007669"/>
    <property type="project" value="TreeGrafter"/>
</dbReference>
<evidence type="ECO:0000313" key="5">
    <source>
        <dbReference type="EMBL" id="ESO87027.1"/>
    </source>
</evidence>